<gene>
    <name evidence="1" type="ORF">EP867_18085</name>
</gene>
<accession>A0A3S3TYY1</accession>
<dbReference type="EMBL" id="SBLC01000061">
    <property type="protein sequence ID" value="RWY36384.1"/>
    <property type="molecule type" value="Genomic_DNA"/>
</dbReference>
<keyword evidence="2" id="KW-1185">Reference proteome</keyword>
<sequence>MKTVSAYRAEDGSLHETREGAAVADLVAAGFDPAIASQIIERRAVVEDVLRQLTGRAHIPAYYPPLEDAA</sequence>
<dbReference type="RefSeq" id="WP_128490859.1">
    <property type="nucleotide sequence ID" value="NZ_JBHLXB010000045.1"/>
</dbReference>
<comment type="caution">
    <text evidence="1">The sequence shown here is derived from an EMBL/GenBank/DDBJ whole genome shotgun (WGS) entry which is preliminary data.</text>
</comment>
<proteinExistence type="predicted"/>
<reference evidence="1 2" key="1">
    <citation type="journal article" date="2015" name="Int. J. Syst. Evol. Microbiol.">
        <title>Gemmobacter intermedius sp. nov., isolated from a white stork (Ciconia ciconia).</title>
        <authorList>
            <person name="Kampfer P."/>
            <person name="Jerzak L."/>
            <person name="Wilharm G."/>
            <person name="Golke J."/>
            <person name="Busse H.J."/>
            <person name="Glaeser S.P."/>
        </authorList>
    </citation>
    <scope>NUCLEOTIDE SEQUENCE [LARGE SCALE GENOMIC DNA]</scope>
    <source>
        <strain evidence="1 2">119/4</strain>
    </source>
</reference>
<protein>
    <submittedName>
        <fullName evidence="1">Uncharacterized protein</fullName>
    </submittedName>
</protein>
<evidence type="ECO:0000313" key="1">
    <source>
        <dbReference type="EMBL" id="RWY36384.1"/>
    </source>
</evidence>
<dbReference type="Proteomes" id="UP000287168">
    <property type="component" value="Unassembled WGS sequence"/>
</dbReference>
<evidence type="ECO:0000313" key="2">
    <source>
        <dbReference type="Proteomes" id="UP000287168"/>
    </source>
</evidence>
<organism evidence="1 2">
    <name type="scientific">Falsigemmobacter intermedius</name>
    <dbReference type="NCBI Taxonomy" id="1553448"/>
    <lineage>
        <taxon>Bacteria</taxon>
        <taxon>Pseudomonadati</taxon>
        <taxon>Pseudomonadota</taxon>
        <taxon>Alphaproteobacteria</taxon>
        <taxon>Rhodobacterales</taxon>
        <taxon>Paracoccaceae</taxon>
        <taxon>Falsigemmobacter</taxon>
    </lineage>
</organism>
<name>A0A3S3TYY1_9RHOB</name>
<dbReference type="AlphaFoldDB" id="A0A3S3TYY1"/>